<proteinExistence type="predicted"/>
<gene>
    <name evidence="1" type="ORF">ACFFH7_36370</name>
</gene>
<evidence type="ECO:0000313" key="2">
    <source>
        <dbReference type="Proteomes" id="UP001589810"/>
    </source>
</evidence>
<comment type="caution">
    <text evidence="1">The sequence shown here is derived from an EMBL/GenBank/DDBJ whole genome shotgun (WGS) entry which is preliminary data.</text>
</comment>
<dbReference type="RefSeq" id="WP_379794457.1">
    <property type="nucleotide sequence ID" value="NZ_JBHLUD010000013.1"/>
</dbReference>
<name>A0ABV6N3A6_9PSEU</name>
<sequence>MKNKREAVAMQAVEQPEGRPYPEKEVFHGIVGKIVKHVAPTTEADIMGMVGSLLTGFSAVVGSGPHLMIGRERHRVNVWTLLMGGTGNGKKGTATTAVSDFLKALDEGFWQDRRVTSLSTGEGLIYAVRDASGFEADFQLDDGMQIIMGKEPDPGVVDKRLLVISSEFGSIMAKGGTLGNVLRDAWDGSDLALITKEKAKRATAPHISVLGHITPEEFGDRLKNRDMAGGTYNRFLPLFVHRSQEVPWPEYSAAWEVEAQNLAAELADAARAARKVERIELGDAAKRTWGGGMYQEMSAVDENDPEMLQQFTSRRAAHTLRVAAAYALMNKRKSITKADLLAARAVVMYAFDSARYITKKLAPAKDRSWESAKETLTAHLRSVAPNGMNRTTCMRVLKNNFSTDAVSDLIAQIGAVEKRELSDVTKRVTTMVYLDEAPENEEKGA</sequence>
<organism evidence="1 2">
    <name type="scientific">Kutzneria chonburiensis</name>
    <dbReference type="NCBI Taxonomy" id="1483604"/>
    <lineage>
        <taxon>Bacteria</taxon>
        <taxon>Bacillati</taxon>
        <taxon>Actinomycetota</taxon>
        <taxon>Actinomycetes</taxon>
        <taxon>Pseudonocardiales</taxon>
        <taxon>Pseudonocardiaceae</taxon>
        <taxon>Kutzneria</taxon>
    </lineage>
</organism>
<keyword evidence="2" id="KW-1185">Reference proteome</keyword>
<dbReference type="Proteomes" id="UP001589810">
    <property type="component" value="Unassembled WGS sequence"/>
</dbReference>
<evidence type="ECO:0008006" key="3">
    <source>
        <dbReference type="Google" id="ProtNLM"/>
    </source>
</evidence>
<accession>A0ABV6N3A6</accession>
<evidence type="ECO:0000313" key="1">
    <source>
        <dbReference type="EMBL" id="MFC0547033.1"/>
    </source>
</evidence>
<protein>
    <recommendedName>
        <fullName evidence="3">DUF3987 domain-containing protein</fullName>
    </recommendedName>
</protein>
<reference evidence="1 2" key="1">
    <citation type="submission" date="2024-09" db="EMBL/GenBank/DDBJ databases">
        <authorList>
            <person name="Sun Q."/>
            <person name="Mori K."/>
        </authorList>
    </citation>
    <scope>NUCLEOTIDE SEQUENCE [LARGE SCALE GENOMIC DNA]</scope>
    <source>
        <strain evidence="1 2">TBRC 1432</strain>
    </source>
</reference>
<dbReference type="EMBL" id="JBHLUD010000013">
    <property type="protein sequence ID" value="MFC0547033.1"/>
    <property type="molecule type" value="Genomic_DNA"/>
</dbReference>